<protein>
    <submittedName>
        <fullName evidence="1">28225_t:CDS:1</fullName>
    </submittedName>
</protein>
<keyword evidence="2" id="KW-1185">Reference proteome</keyword>
<name>A0ACA9SII5_9GLOM</name>
<accession>A0ACA9SII5</accession>
<evidence type="ECO:0000313" key="1">
    <source>
        <dbReference type="EMBL" id="CAG8840929.1"/>
    </source>
</evidence>
<feature type="non-terminal residue" evidence="1">
    <location>
        <position position="1"/>
    </location>
</feature>
<proteinExistence type="predicted"/>
<dbReference type="EMBL" id="CAJVQC010128349">
    <property type="protein sequence ID" value="CAG8840929.1"/>
    <property type="molecule type" value="Genomic_DNA"/>
</dbReference>
<evidence type="ECO:0000313" key="2">
    <source>
        <dbReference type="Proteomes" id="UP000789920"/>
    </source>
</evidence>
<organism evidence="1 2">
    <name type="scientific">Racocetra persica</name>
    <dbReference type="NCBI Taxonomy" id="160502"/>
    <lineage>
        <taxon>Eukaryota</taxon>
        <taxon>Fungi</taxon>
        <taxon>Fungi incertae sedis</taxon>
        <taxon>Mucoromycota</taxon>
        <taxon>Glomeromycotina</taxon>
        <taxon>Glomeromycetes</taxon>
        <taxon>Diversisporales</taxon>
        <taxon>Gigasporaceae</taxon>
        <taxon>Racocetra</taxon>
    </lineage>
</organism>
<sequence length="183" mass="21206">SGLGEVLGKYWDHHGLIRMKYDGDGTPLPNLAKKSNLHEWNEMGKHFFERRQYEQAIFCFEKGENEEGRKLANAYLLRQVARDSIHDSDNDIIKSNFIAAAKSFKKCSRPIQAASCYQDIEMHKEAGDVYYEWNIFESAGNCYVKCKEWKKAGECYEKSKKYVEAVIAYKNGGYYDIVVDLMQ</sequence>
<dbReference type="Proteomes" id="UP000789920">
    <property type="component" value="Unassembled WGS sequence"/>
</dbReference>
<reference evidence="1" key="1">
    <citation type="submission" date="2021-06" db="EMBL/GenBank/DDBJ databases">
        <authorList>
            <person name="Kallberg Y."/>
            <person name="Tangrot J."/>
            <person name="Rosling A."/>
        </authorList>
    </citation>
    <scope>NUCLEOTIDE SEQUENCE</scope>
    <source>
        <strain evidence="1">MA461A</strain>
    </source>
</reference>
<gene>
    <name evidence="1" type="ORF">RPERSI_LOCUS31640</name>
</gene>
<feature type="non-terminal residue" evidence="1">
    <location>
        <position position="183"/>
    </location>
</feature>
<comment type="caution">
    <text evidence="1">The sequence shown here is derived from an EMBL/GenBank/DDBJ whole genome shotgun (WGS) entry which is preliminary data.</text>
</comment>